<dbReference type="VEuPathDB" id="FungiDB:CXQ85_004838"/>
<dbReference type="EMBL" id="PKFO01000006">
    <property type="protein sequence ID" value="PVH22168.1"/>
    <property type="molecule type" value="Genomic_DNA"/>
</dbReference>
<dbReference type="Proteomes" id="UP000244309">
    <property type="component" value="Unassembled WGS sequence"/>
</dbReference>
<protein>
    <recommendedName>
        <fullName evidence="3">Letm1 RBD domain-containing protein</fullName>
    </recommendedName>
</protein>
<dbReference type="RefSeq" id="XP_025343108.1">
    <property type="nucleotide sequence ID" value="XM_025488446.1"/>
</dbReference>
<comment type="caution">
    <text evidence="1">The sequence shown here is derived from an EMBL/GenBank/DDBJ whole genome shotgun (WGS) entry which is preliminary data.</text>
</comment>
<evidence type="ECO:0000313" key="2">
    <source>
        <dbReference type="Proteomes" id="UP000244309"/>
    </source>
</evidence>
<dbReference type="STRING" id="45357.A0A2V1AWC9"/>
<keyword evidence="2" id="KW-1185">Reference proteome</keyword>
<evidence type="ECO:0000313" key="1">
    <source>
        <dbReference type="EMBL" id="PVH22168.1"/>
    </source>
</evidence>
<organism evidence="1 2">
    <name type="scientific">Candidozyma haemuli</name>
    <dbReference type="NCBI Taxonomy" id="45357"/>
    <lineage>
        <taxon>Eukaryota</taxon>
        <taxon>Fungi</taxon>
        <taxon>Dikarya</taxon>
        <taxon>Ascomycota</taxon>
        <taxon>Saccharomycotina</taxon>
        <taxon>Pichiomycetes</taxon>
        <taxon>Metschnikowiaceae</taxon>
        <taxon>Candidozyma</taxon>
    </lineage>
</organism>
<name>A0A2V1AWC9_9ASCO</name>
<proteinExistence type="predicted"/>
<dbReference type="AlphaFoldDB" id="A0A2V1AWC9"/>
<dbReference type="OrthoDB" id="73691at2759"/>
<reference evidence="1 2" key="1">
    <citation type="submission" date="2017-12" db="EMBL/GenBank/DDBJ databases">
        <title>Genome Sequence of a Multidrug-Resistant Candida haemulonii Isolate from a Patient with Chronic Leg Ulcers in Israel.</title>
        <authorList>
            <person name="Chow N.A."/>
            <person name="Gade L."/>
            <person name="Batra D."/>
            <person name="Rowe L.A."/>
            <person name="Ben-Ami R."/>
            <person name="Loparev V.N."/>
            <person name="Litvintseva A.P."/>
        </authorList>
    </citation>
    <scope>NUCLEOTIDE SEQUENCE [LARGE SCALE GENOMIC DNA]</scope>
    <source>
        <strain evidence="1 2">B11899</strain>
    </source>
</reference>
<sequence length="407" mass="46659">MSLKTVENGIFTITRSKTVFEQSVKSSQLLSALWKQPSKSEVNNMKTLPLAIRPKFDLRQEIAKSSGKKGWSLKLAQSFGHVKELVKFYTHGVKSVWNNQKALKVLRKTDYKVTNQINNAGKSVDIQVPSFPVLTQEMAQALYQTFVENRTNIENTAGGAVDHNRASSLAVYKPEMFNLPRSDFLLFKRTPMDFIKIPTFSVIFIVFMELTPVLCYAFPEITPSTCVLPNILPRLWPSKNHEKVIRTVPKDTDLEELASKTAYNLSSDQVSALADALRLKTKYIPTQIFPESVLRNRLQAHYNFLKVDNYYLSGLNGNGNVWDLTKQELLIACLERNLIKDVKKFTDLEESHKPNKAEVLEHELNLLRLQLIQFIVNFEKFNIGYLLLSQLIEPPTEEALHWRQEKN</sequence>
<evidence type="ECO:0008006" key="3">
    <source>
        <dbReference type="Google" id="ProtNLM"/>
    </source>
</evidence>
<dbReference type="GeneID" id="37010168"/>
<gene>
    <name evidence="1" type="ORF">CXQ85_004838</name>
</gene>
<accession>A0A2V1AWC9</accession>